<proteinExistence type="predicted"/>
<organism evidence="3 4">
    <name type="scientific">Nocardioides silvaticus</name>
    <dbReference type="NCBI Taxonomy" id="2201891"/>
    <lineage>
        <taxon>Bacteria</taxon>
        <taxon>Bacillati</taxon>
        <taxon>Actinomycetota</taxon>
        <taxon>Actinomycetes</taxon>
        <taxon>Propionibacteriales</taxon>
        <taxon>Nocardioidaceae</taxon>
        <taxon>Nocardioides</taxon>
    </lineage>
</organism>
<dbReference type="Proteomes" id="UP000245507">
    <property type="component" value="Unassembled WGS sequence"/>
</dbReference>
<evidence type="ECO:0000313" key="3">
    <source>
        <dbReference type="EMBL" id="PWN01584.1"/>
    </source>
</evidence>
<keyword evidence="2" id="KW-0472">Membrane</keyword>
<comment type="caution">
    <text evidence="3">The sequence shown here is derived from an EMBL/GenBank/DDBJ whole genome shotgun (WGS) entry which is preliminary data.</text>
</comment>
<protein>
    <recommendedName>
        <fullName evidence="5">PASTA domain-containing protein</fullName>
    </recommendedName>
</protein>
<gene>
    <name evidence="3" type="ORF">DJ010_18770</name>
</gene>
<feature type="region of interest" description="Disordered" evidence="1">
    <location>
        <begin position="65"/>
        <end position="87"/>
    </location>
</feature>
<evidence type="ECO:0000256" key="1">
    <source>
        <dbReference type="SAM" id="MobiDB-lite"/>
    </source>
</evidence>
<evidence type="ECO:0008006" key="5">
    <source>
        <dbReference type="Google" id="ProtNLM"/>
    </source>
</evidence>
<dbReference type="OrthoDB" id="3792402at2"/>
<keyword evidence="2" id="KW-0812">Transmembrane</keyword>
<dbReference type="AlphaFoldDB" id="A0A316TGW2"/>
<dbReference type="EMBL" id="QGDD01000009">
    <property type="protein sequence ID" value="PWN01584.1"/>
    <property type="molecule type" value="Genomic_DNA"/>
</dbReference>
<accession>A0A316TGW2</accession>
<name>A0A316TGW2_9ACTN</name>
<evidence type="ECO:0000313" key="4">
    <source>
        <dbReference type="Proteomes" id="UP000245507"/>
    </source>
</evidence>
<reference evidence="3 4" key="1">
    <citation type="submission" date="2018-05" db="EMBL/GenBank/DDBJ databases">
        <title>Nocardioides silvaticus genome.</title>
        <authorList>
            <person name="Li C."/>
            <person name="Wang G."/>
        </authorList>
    </citation>
    <scope>NUCLEOTIDE SEQUENCE [LARGE SCALE GENOMIC DNA]</scope>
    <source>
        <strain evidence="3 4">CCTCC AB 2018079</strain>
    </source>
</reference>
<keyword evidence="2" id="KW-1133">Transmembrane helix</keyword>
<evidence type="ECO:0000256" key="2">
    <source>
        <dbReference type="SAM" id="Phobius"/>
    </source>
</evidence>
<sequence length="395" mass="41824">MTEPGVLPDVIERFLDEPVASPSLPELRAAGATAVRRRRRRGLAGAAAAVVLVVGGVALGQEALRGAPDDADDQVSPADTVEPPPGTRWAGIGRVVVAVPQDWADGAVRCGQATKDTVFFRSDEALQRCAVRGRHSSLEISDTALLGASDSTTFTEKVVNGHEVQTTSGCFKAIDGPCFAYLGVPDLDAHFRVHIYSPEAEARVQAVVDSLTVLPEGQAAIPLIESWHPDVVENAYAEIKELGLQPTIEDPCSNGLCALRAWTDPPAGRVVEAGTPVTVYAVGWSDGPEPYPLDALACANPYQRADGDLDVMAPSSAEEARKQGWPTDPLAAVEGVPDAPAWRDLGIADLTLLDQYDDGEARVSAQDAEGRTVLIMTVEELVRDAWAMTATETCG</sequence>
<keyword evidence="4" id="KW-1185">Reference proteome</keyword>
<dbReference type="RefSeq" id="WP_109696591.1">
    <property type="nucleotide sequence ID" value="NZ_QGDD01000009.1"/>
</dbReference>
<feature type="transmembrane region" description="Helical" evidence="2">
    <location>
        <begin position="42"/>
        <end position="60"/>
    </location>
</feature>